<name>A0A9P1J3L5_9PELO</name>
<gene>
    <name evidence="2" type="ORF">CAMP_LOCUS18940</name>
</gene>
<proteinExistence type="predicted"/>
<evidence type="ECO:0000313" key="3">
    <source>
        <dbReference type="Proteomes" id="UP001152747"/>
    </source>
</evidence>
<feature type="coiled-coil region" evidence="1">
    <location>
        <begin position="4"/>
        <end position="31"/>
    </location>
</feature>
<sequence>MFSRAKMHEAVDLIDKRLERLQNEIDYWKDTRSKMDMTKYTPVLEYFAGPSRNNFVATKEFIEISARRRKPEMLIIPKKEKKTDFSRDFETEKEVGYIRTLVEAEQAKTKQKEFDFNDVEKMAENLQNRCSMSELKINEKTAFTVLQKMERAGKIDQDELYQSMQVQLCTNFLFANSETSIRELISESTRIVAIRKKQLLELFDSSQNMDYCLQRRAWIKYEKNLTLQKMIYILYGLKQGCTFEDLERTQSELSIENLK</sequence>
<comment type="caution">
    <text evidence="2">The sequence shown here is derived from an EMBL/GenBank/DDBJ whole genome shotgun (WGS) entry which is preliminary data.</text>
</comment>
<organism evidence="2 3">
    <name type="scientific">Caenorhabditis angaria</name>
    <dbReference type="NCBI Taxonomy" id="860376"/>
    <lineage>
        <taxon>Eukaryota</taxon>
        <taxon>Metazoa</taxon>
        <taxon>Ecdysozoa</taxon>
        <taxon>Nematoda</taxon>
        <taxon>Chromadorea</taxon>
        <taxon>Rhabditida</taxon>
        <taxon>Rhabditina</taxon>
        <taxon>Rhabditomorpha</taxon>
        <taxon>Rhabditoidea</taxon>
        <taxon>Rhabditidae</taxon>
        <taxon>Peloderinae</taxon>
        <taxon>Caenorhabditis</taxon>
    </lineage>
</organism>
<dbReference type="EMBL" id="CANHGI010000006">
    <property type="protein sequence ID" value="CAI5456303.1"/>
    <property type="molecule type" value="Genomic_DNA"/>
</dbReference>
<protein>
    <submittedName>
        <fullName evidence="2">Uncharacterized protein</fullName>
    </submittedName>
</protein>
<dbReference type="AlphaFoldDB" id="A0A9P1J3L5"/>
<evidence type="ECO:0000313" key="2">
    <source>
        <dbReference type="EMBL" id="CAI5456303.1"/>
    </source>
</evidence>
<evidence type="ECO:0000256" key="1">
    <source>
        <dbReference type="SAM" id="Coils"/>
    </source>
</evidence>
<accession>A0A9P1J3L5</accession>
<dbReference type="Proteomes" id="UP001152747">
    <property type="component" value="Unassembled WGS sequence"/>
</dbReference>
<reference evidence="2" key="1">
    <citation type="submission" date="2022-11" db="EMBL/GenBank/DDBJ databases">
        <authorList>
            <person name="Kikuchi T."/>
        </authorList>
    </citation>
    <scope>NUCLEOTIDE SEQUENCE</scope>
    <source>
        <strain evidence="2">PS1010</strain>
    </source>
</reference>
<keyword evidence="1" id="KW-0175">Coiled coil</keyword>
<keyword evidence="3" id="KW-1185">Reference proteome</keyword>